<evidence type="ECO:0000313" key="3">
    <source>
        <dbReference type="Proteomes" id="UP000765509"/>
    </source>
</evidence>
<proteinExistence type="predicted"/>
<protein>
    <recommendedName>
        <fullName evidence="1">Reverse transcriptase domain-containing protein</fullName>
    </recommendedName>
</protein>
<dbReference type="InterPro" id="IPR053134">
    <property type="entry name" value="RNA-dir_DNA_polymerase"/>
</dbReference>
<accession>A0A9Q3GZZ9</accession>
<evidence type="ECO:0000313" key="2">
    <source>
        <dbReference type="EMBL" id="MBW0485064.1"/>
    </source>
</evidence>
<dbReference type="Gene3D" id="3.10.10.10">
    <property type="entry name" value="HIV Type 1 Reverse Transcriptase, subunit A, domain 1"/>
    <property type="match status" value="1"/>
</dbReference>
<dbReference type="PANTHER" id="PTHR24559">
    <property type="entry name" value="TRANSPOSON TY3-I GAG-POL POLYPROTEIN"/>
    <property type="match status" value="1"/>
</dbReference>
<dbReference type="InterPro" id="IPR043128">
    <property type="entry name" value="Rev_trsase/Diguanyl_cyclase"/>
</dbReference>
<sequence>MDLPPLSFNDFLEEQWDEEEDPEEIETLLKVVPPAYHQYLNVFPKVKAEKLPPHHACDHNIELEGPLPPVGVIYSLSNKESETLWAYISENLEKGFIRPSSSSTGAPVRFVKKKDGSLCLCVDYCKLNAVTRKKRYPVPPMNQLLTIFKGSTIFSKIDLCGAYNLLRIKERDEHLTAFRTKYGSYEHLVMLFGFTNAPASFQNLVNDIFSDFLEIFVVVYSDDIMVFSSSEVEHVRHAASVLQRMRDNNLFAKAPKCVFHASSVEYLGYVVSSDVLKMDS</sequence>
<keyword evidence="3" id="KW-1185">Reference proteome</keyword>
<dbReference type="EMBL" id="AVOT02007989">
    <property type="protein sequence ID" value="MBW0485064.1"/>
    <property type="molecule type" value="Genomic_DNA"/>
</dbReference>
<comment type="caution">
    <text evidence="2">The sequence shown here is derived from an EMBL/GenBank/DDBJ whole genome shotgun (WGS) entry which is preliminary data.</text>
</comment>
<dbReference type="AlphaFoldDB" id="A0A9Q3GZZ9"/>
<dbReference type="OrthoDB" id="3250101at2759"/>
<dbReference type="InterPro" id="IPR000477">
    <property type="entry name" value="RT_dom"/>
</dbReference>
<dbReference type="CDD" id="cd01647">
    <property type="entry name" value="RT_LTR"/>
    <property type="match status" value="1"/>
</dbReference>
<dbReference type="SUPFAM" id="SSF56672">
    <property type="entry name" value="DNA/RNA polymerases"/>
    <property type="match status" value="1"/>
</dbReference>
<reference evidence="2" key="1">
    <citation type="submission" date="2021-03" db="EMBL/GenBank/DDBJ databases">
        <title>Draft genome sequence of rust myrtle Austropuccinia psidii MF-1, a brazilian biotype.</title>
        <authorList>
            <person name="Quecine M.C."/>
            <person name="Pachon D.M.R."/>
            <person name="Bonatelli M.L."/>
            <person name="Correr F.H."/>
            <person name="Franceschini L.M."/>
            <person name="Leite T.F."/>
            <person name="Margarido G.R.A."/>
            <person name="Almeida C.A."/>
            <person name="Ferrarezi J.A."/>
            <person name="Labate C.A."/>
        </authorList>
    </citation>
    <scope>NUCLEOTIDE SEQUENCE</scope>
    <source>
        <strain evidence="2">MF-1</strain>
    </source>
</reference>
<dbReference type="InterPro" id="IPR043502">
    <property type="entry name" value="DNA/RNA_pol_sf"/>
</dbReference>
<organism evidence="2 3">
    <name type="scientific">Austropuccinia psidii MF-1</name>
    <dbReference type="NCBI Taxonomy" id="1389203"/>
    <lineage>
        <taxon>Eukaryota</taxon>
        <taxon>Fungi</taxon>
        <taxon>Dikarya</taxon>
        <taxon>Basidiomycota</taxon>
        <taxon>Pucciniomycotina</taxon>
        <taxon>Pucciniomycetes</taxon>
        <taxon>Pucciniales</taxon>
        <taxon>Sphaerophragmiaceae</taxon>
        <taxon>Austropuccinia</taxon>
    </lineage>
</organism>
<dbReference type="PANTHER" id="PTHR24559:SF440">
    <property type="entry name" value="RIBONUCLEASE H"/>
    <property type="match status" value="1"/>
</dbReference>
<feature type="domain" description="Reverse transcriptase" evidence="1">
    <location>
        <begin position="92"/>
        <end position="271"/>
    </location>
</feature>
<name>A0A9Q3GZZ9_9BASI</name>
<dbReference type="Proteomes" id="UP000765509">
    <property type="component" value="Unassembled WGS sequence"/>
</dbReference>
<dbReference type="Gene3D" id="3.30.70.270">
    <property type="match status" value="1"/>
</dbReference>
<gene>
    <name evidence="2" type="ORF">O181_024779</name>
</gene>
<dbReference type="PROSITE" id="PS50878">
    <property type="entry name" value="RT_POL"/>
    <property type="match status" value="1"/>
</dbReference>
<dbReference type="Pfam" id="PF00078">
    <property type="entry name" value="RVT_1"/>
    <property type="match status" value="1"/>
</dbReference>
<evidence type="ECO:0000259" key="1">
    <source>
        <dbReference type="PROSITE" id="PS50878"/>
    </source>
</evidence>